<dbReference type="EMBL" id="LR796274">
    <property type="protein sequence ID" value="CAB4133457.1"/>
    <property type="molecule type" value="Genomic_DNA"/>
</dbReference>
<evidence type="ECO:0000313" key="1">
    <source>
        <dbReference type="EMBL" id="CAB4133457.1"/>
    </source>
</evidence>
<proteinExistence type="predicted"/>
<name>A0A6J5LK55_9CAUD</name>
<organism evidence="1">
    <name type="scientific">uncultured Caudovirales phage</name>
    <dbReference type="NCBI Taxonomy" id="2100421"/>
    <lineage>
        <taxon>Viruses</taxon>
        <taxon>Duplodnaviria</taxon>
        <taxon>Heunggongvirae</taxon>
        <taxon>Uroviricota</taxon>
        <taxon>Caudoviricetes</taxon>
        <taxon>Peduoviridae</taxon>
        <taxon>Maltschvirus</taxon>
        <taxon>Maltschvirus maltsch</taxon>
    </lineage>
</organism>
<reference evidence="1" key="1">
    <citation type="submission" date="2020-04" db="EMBL/GenBank/DDBJ databases">
        <authorList>
            <person name="Chiriac C."/>
            <person name="Salcher M."/>
            <person name="Ghai R."/>
            <person name="Kavagutti S V."/>
        </authorList>
    </citation>
    <scope>NUCLEOTIDE SEQUENCE</scope>
</reference>
<gene>
    <name evidence="1" type="ORF">UFOVP257_202</name>
</gene>
<sequence length="71" mass="8348">MLLHEVEIVNIPNEDEVSKWAMQNCPSFAGWVICDDGDNHPIEDELNVTFTFIFHNELDALLFRMRWQGQQ</sequence>
<accession>A0A6J5LK55</accession>
<protein>
    <submittedName>
        <fullName evidence="1">Uncharacterized protein</fullName>
    </submittedName>
</protein>